<gene>
    <name evidence="4" type="ORF">ACE1CC_21820</name>
</gene>
<evidence type="ECO:0000259" key="3">
    <source>
        <dbReference type="PROSITE" id="PS51934"/>
    </source>
</evidence>
<evidence type="ECO:0000313" key="5">
    <source>
        <dbReference type="Proteomes" id="UP001576774"/>
    </source>
</evidence>
<dbReference type="Gene3D" id="3.90.1720.10">
    <property type="entry name" value="endopeptidase domain like (from Nostoc punctiforme)"/>
    <property type="match status" value="1"/>
</dbReference>
<evidence type="ECO:0000256" key="2">
    <source>
        <dbReference type="SAM" id="Coils"/>
    </source>
</evidence>
<dbReference type="EMBL" id="JBHFNQ010000168">
    <property type="protein sequence ID" value="MFB2879502.1"/>
    <property type="molecule type" value="Genomic_DNA"/>
</dbReference>
<keyword evidence="4" id="KW-0808">Transferase</keyword>
<organism evidence="4 5">
    <name type="scientific">Floridaenema aerugineum BLCC-F46</name>
    <dbReference type="NCBI Taxonomy" id="3153654"/>
    <lineage>
        <taxon>Bacteria</taxon>
        <taxon>Bacillati</taxon>
        <taxon>Cyanobacteriota</taxon>
        <taxon>Cyanophyceae</taxon>
        <taxon>Oscillatoriophycideae</taxon>
        <taxon>Aerosakkonematales</taxon>
        <taxon>Aerosakkonemataceae</taxon>
        <taxon>Floridanema</taxon>
        <taxon>Floridanema aerugineum</taxon>
    </lineage>
</organism>
<dbReference type="RefSeq" id="WP_413272540.1">
    <property type="nucleotide sequence ID" value="NZ_JBHFNQ010000168.1"/>
</dbReference>
<dbReference type="Pfam" id="PF04970">
    <property type="entry name" value="LRAT"/>
    <property type="match status" value="1"/>
</dbReference>
<keyword evidence="2" id="KW-0175">Coiled coil</keyword>
<dbReference type="GO" id="GO:0016746">
    <property type="term" value="F:acyltransferase activity"/>
    <property type="evidence" value="ECO:0007669"/>
    <property type="project" value="UniProtKB-KW"/>
</dbReference>
<dbReference type="Pfam" id="PF04012">
    <property type="entry name" value="PspA_IM30"/>
    <property type="match status" value="1"/>
</dbReference>
<dbReference type="PANTHER" id="PTHR46137">
    <property type="entry name" value="OS05G0310600 PROTEIN"/>
    <property type="match status" value="1"/>
</dbReference>
<name>A0ABV4X9M1_9CYAN</name>
<feature type="domain" description="LRAT" evidence="3">
    <location>
        <begin position="12"/>
        <end position="106"/>
    </location>
</feature>
<evidence type="ECO:0000256" key="1">
    <source>
        <dbReference type="ARBA" id="ARBA00043985"/>
    </source>
</evidence>
<reference evidence="4 5" key="1">
    <citation type="submission" date="2024-09" db="EMBL/GenBank/DDBJ databases">
        <title>Floridaenema gen nov. (Aerosakkonemataceae, Aerosakkonematales ord. nov., Cyanobacteria) from benthic tropical and subtropical fresh waters, with the description of four new species.</title>
        <authorList>
            <person name="Moretto J.A."/>
            <person name="Berthold D.E."/>
            <person name="Lefler F.W."/>
            <person name="Huang I.-S."/>
            <person name="Laughinghouse H. IV."/>
        </authorList>
    </citation>
    <scope>NUCLEOTIDE SEQUENCE [LARGE SCALE GENOMIC DNA]</scope>
    <source>
        <strain evidence="4 5">BLCC-F46</strain>
    </source>
</reference>
<protein>
    <submittedName>
        <fullName evidence="4">Lecithin retinol acyltransferase family protein</fullName>
    </submittedName>
</protein>
<proteinExistence type="inferred from homology"/>
<sequence>MARGDQIYAMRHFINIKGIYEHHGIDCGDGTAIHYRKPSETIERTSLETLSQGGIIYVKRYQTSFIPDVVLHRAESRLGERKYNLLFNNCEHFATWCKTGVNYSQQVVDFIPMLRYIDVDTLSDPVNRSLETTPKDETTRLLEEALSQIRTTWNNIQPQYTQTLKEMNDWEKVAKEALKRNREDLARAALYRKQQYKQQAIQQEEMLQKLARMTQNLIESQRENQK</sequence>
<dbReference type="PROSITE" id="PS51934">
    <property type="entry name" value="LRAT"/>
    <property type="match status" value="1"/>
</dbReference>
<comment type="caution">
    <text evidence="4">The sequence shown here is derived from an EMBL/GenBank/DDBJ whole genome shotgun (WGS) entry which is preliminary data.</text>
</comment>
<dbReference type="InterPro" id="IPR007157">
    <property type="entry name" value="PspA_VIPP1"/>
</dbReference>
<dbReference type="InterPro" id="IPR007053">
    <property type="entry name" value="LRAT_dom"/>
</dbReference>
<accession>A0ABV4X9M1</accession>
<keyword evidence="5" id="KW-1185">Reference proteome</keyword>
<comment type="similarity">
    <text evidence="1">Belongs to the PspA/Vipp/IM30 family.</text>
</comment>
<keyword evidence="4" id="KW-0012">Acyltransferase</keyword>
<feature type="coiled-coil region" evidence="2">
    <location>
        <begin position="193"/>
        <end position="223"/>
    </location>
</feature>
<dbReference type="PANTHER" id="PTHR46137:SF3">
    <property type="entry name" value="OS05G0310600 PROTEIN"/>
    <property type="match status" value="1"/>
</dbReference>
<dbReference type="Proteomes" id="UP001576774">
    <property type="component" value="Unassembled WGS sequence"/>
</dbReference>
<evidence type="ECO:0000313" key="4">
    <source>
        <dbReference type="EMBL" id="MFB2879502.1"/>
    </source>
</evidence>